<protein>
    <submittedName>
        <fullName evidence="1">Uncharacterized protein</fullName>
    </submittedName>
</protein>
<comment type="caution">
    <text evidence="1">The sequence shown here is derived from an EMBL/GenBank/DDBJ whole genome shotgun (WGS) entry which is preliminary data.</text>
</comment>
<keyword evidence="2" id="KW-1185">Reference proteome</keyword>
<accession>A0A168R896</accession>
<proteinExistence type="predicted"/>
<dbReference type="AlphaFoldDB" id="A0A168R896"/>
<name>A0A168R896_9BACT</name>
<dbReference type="PATRIC" id="fig|29557.3.peg.556"/>
<gene>
    <name evidence="1" type="ORF">MGALLINA_05500</name>
</gene>
<dbReference type="STRING" id="29557.MGALLINA_05500"/>
<dbReference type="EMBL" id="LVLH01000046">
    <property type="protein sequence ID" value="OAB48704.1"/>
    <property type="molecule type" value="Genomic_DNA"/>
</dbReference>
<evidence type="ECO:0000313" key="2">
    <source>
        <dbReference type="Proteomes" id="UP000076983"/>
    </source>
</evidence>
<reference evidence="1 2" key="1">
    <citation type="submission" date="2016-03" db="EMBL/GenBank/DDBJ databases">
        <title>Genome sequence of Mycoplasma gallinarum strain Mgn_IPT.</title>
        <authorList>
            <person name="Yacoub E."/>
            <person name="Sirand-Pugnet P."/>
            <person name="Barre A."/>
            <person name="Maurier F."/>
            <person name="Blanchard A."/>
            <person name="Ben Abdelmoumen B.M."/>
        </authorList>
    </citation>
    <scope>NUCLEOTIDE SEQUENCE [LARGE SCALE GENOMIC DNA]</scope>
    <source>
        <strain evidence="1 2">Mgn_IPT</strain>
    </source>
</reference>
<sequence>MLSYAMDKVLNNQNIIASENKILFSIKSKKIKQNLLKDFVAFFSQKFQIFKYKKDFNAIDEFDYYFSTNRKINYLLQLDYEKKQKN</sequence>
<evidence type="ECO:0000313" key="1">
    <source>
        <dbReference type="EMBL" id="OAB48704.1"/>
    </source>
</evidence>
<organism evidence="1 2">
    <name type="scientific">Mycoplasmopsis gallinarum</name>
    <dbReference type="NCBI Taxonomy" id="29557"/>
    <lineage>
        <taxon>Bacteria</taxon>
        <taxon>Bacillati</taxon>
        <taxon>Mycoplasmatota</taxon>
        <taxon>Mycoplasmoidales</taxon>
        <taxon>Metamycoplasmataceae</taxon>
        <taxon>Mycoplasmopsis</taxon>
    </lineage>
</organism>
<dbReference type="Proteomes" id="UP000076983">
    <property type="component" value="Unassembled WGS sequence"/>
</dbReference>